<organism evidence="2 4">
    <name type="scientific">Bacteroides finegoldii</name>
    <dbReference type="NCBI Taxonomy" id="338188"/>
    <lineage>
        <taxon>Bacteria</taxon>
        <taxon>Pseudomonadati</taxon>
        <taxon>Bacteroidota</taxon>
        <taxon>Bacteroidia</taxon>
        <taxon>Bacteroidales</taxon>
        <taxon>Bacteroidaceae</taxon>
        <taxon>Bacteroides</taxon>
    </lineage>
</organism>
<feature type="signal peptide" evidence="1">
    <location>
        <begin position="1"/>
        <end position="24"/>
    </location>
</feature>
<keyword evidence="1" id="KW-0732">Signal</keyword>
<sequence length="264" mass="28893">MFMKQMKFLLVALMAVVMSVSVTSCMNGENNPVYTGLAVAECVSTYPATFAVSNNQKLVVKDATLLDLKYGKTYMFYYQFNTEEQSVSAASITVTLYQGSAPVAIDADDDEGPVANSADYEADAALYSLGTSLFPSSFLLYNKKLLVPFGYWVKVEENTDKQKEELNKHSFVLTYDVTNIASGAKTFELTLNHKISDAEGEKVTRDRWAEGYKVYDLTAAITAFSEKSGTVPTTIKIKTKLNTSTGGSLEGAIDGTNEVTYTTE</sequence>
<dbReference type="EMBL" id="VWAG01000002">
    <property type="protein sequence ID" value="KAA5260061.1"/>
    <property type="molecule type" value="Genomic_DNA"/>
</dbReference>
<accession>A0A7J4YST2</accession>
<dbReference type="Proteomes" id="UP000440198">
    <property type="component" value="Unassembled WGS sequence"/>
</dbReference>
<feature type="chain" id="PRO_5044658647" description="NigD-like protein" evidence="1">
    <location>
        <begin position="25"/>
        <end position="264"/>
    </location>
</feature>
<evidence type="ECO:0000256" key="1">
    <source>
        <dbReference type="SAM" id="SignalP"/>
    </source>
</evidence>
<evidence type="ECO:0000313" key="2">
    <source>
        <dbReference type="EMBL" id="KAA5232283.1"/>
    </source>
</evidence>
<evidence type="ECO:0008006" key="6">
    <source>
        <dbReference type="Google" id="ProtNLM"/>
    </source>
</evidence>
<dbReference type="PROSITE" id="PS51257">
    <property type="entry name" value="PROKAR_LIPOPROTEIN"/>
    <property type="match status" value="1"/>
</dbReference>
<keyword evidence="5" id="KW-1185">Reference proteome</keyword>
<comment type="caution">
    <text evidence="2">The sequence shown here is derived from an EMBL/GenBank/DDBJ whole genome shotgun (WGS) entry which is preliminary data.</text>
</comment>
<evidence type="ECO:0000313" key="5">
    <source>
        <dbReference type="Proteomes" id="UP000440198"/>
    </source>
</evidence>
<reference evidence="4 5" key="1">
    <citation type="journal article" date="2019" name="Nat. Med.">
        <title>A library of human gut bacterial isolates paired with longitudinal multiomics data enables mechanistic microbiome research.</title>
        <authorList>
            <person name="Poyet M."/>
            <person name="Groussin M."/>
            <person name="Gibbons S.M."/>
            <person name="Avila-Pacheco J."/>
            <person name="Jiang X."/>
            <person name="Kearney S.M."/>
            <person name="Perrotta A.R."/>
            <person name="Berdy B."/>
            <person name="Zhao S."/>
            <person name="Lieberman T.D."/>
            <person name="Swanson P.K."/>
            <person name="Smith M."/>
            <person name="Roesemann S."/>
            <person name="Alexander J.E."/>
            <person name="Rich S.A."/>
            <person name="Livny J."/>
            <person name="Vlamakis H."/>
            <person name="Clish C."/>
            <person name="Bullock K."/>
            <person name="Deik A."/>
            <person name="Scott J."/>
            <person name="Pierce K.A."/>
            <person name="Xavier R.J."/>
            <person name="Alm E.J."/>
        </authorList>
    </citation>
    <scope>NUCLEOTIDE SEQUENCE [LARGE SCALE GENOMIC DNA]</scope>
    <source>
        <strain evidence="3 5">BIOML-A2</strain>
        <strain evidence="2 4">BIOML-A6</strain>
    </source>
</reference>
<evidence type="ECO:0000313" key="3">
    <source>
        <dbReference type="EMBL" id="KAA5260061.1"/>
    </source>
</evidence>
<gene>
    <name evidence="3" type="ORF">F2Z09_02140</name>
    <name evidence="2" type="ORF">F2Z22_02690</name>
</gene>
<proteinExistence type="predicted"/>
<dbReference type="Gene3D" id="2.60.40.3220">
    <property type="match status" value="1"/>
</dbReference>
<dbReference type="AlphaFoldDB" id="A0A7J4YST2"/>
<dbReference type="Proteomes" id="UP000421791">
    <property type="component" value="Unassembled WGS sequence"/>
</dbReference>
<dbReference type="EMBL" id="VWAK01000003">
    <property type="protein sequence ID" value="KAA5232283.1"/>
    <property type="molecule type" value="Genomic_DNA"/>
</dbReference>
<name>A0A7J4YST2_9BACE</name>
<evidence type="ECO:0000313" key="4">
    <source>
        <dbReference type="Proteomes" id="UP000421791"/>
    </source>
</evidence>
<protein>
    <recommendedName>
        <fullName evidence="6">NigD-like protein</fullName>
    </recommendedName>
</protein>